<accession>A0ABS6E1V2</accession>
<evidence type="ECO:0000313" key="1">
    <source>
        <dbReference type="EMBL" id="MBU5436767.1"/>
    </source>
</evidence>
<comment type="caution">
    <text evidence="1">The sequence shown here is derived from an EMBL/GenBank/DDBJ whole genome shotgun (WGS) entry which is preliminary data.</text>
</comment>
<protein>
    <submittedName>
        <fullName evidence="1">DUF3368 domain-containing protein</fullName>
    </submittedName>
</protein>
<proteinExistence type="predicted"/>
<name>A0ABS6E1V2_9FIRM</name>
<dbReference type="EMBL" id="JAHLPM010000001">
    <property type="protein sequence ID" value="MBU5436767.1"/>
    <property type="molecule type" value="Genomic_DNA"/>
</dbReference>
<dbReference type="InterPro" id="IPR021799">
    <property type="entry name" value="PIN-like_prokaryotic"/>
</dbReference>
<evidence type="ECO:0000313" key="2">
    <source>
        <dbReference type="Proteomes" id="UP000749471"/>
    </source>
</evidence>
<sequence length="162" mass="18652">MLKVIANSTPIIALEKIGKLNILKELYGKIYIPYGVYEEVIIGGKEKINNNFIQNNDFIIIKEIKNEEAKKLFLTSLHKGEVEVMILAREMEADICIIDDFLARKYAKYLNIRITGTMGILLKAKESGIIKEIKPLLDNLIEEHIYIDKKLYKDVLQIAKEQ</sequence>
<dbReference type="Pfam" id="PF11848">
    <property type="entry name" value="DUF3368"/>
    <property type="match status" value="1"/>
</dbReference>
<organism evidence="1 2">
    <name type="scientific">Tissierella simiarum</name>
    <dbReference type="NCBI Taxonomy" id="2841534"/>
    <lineage>
        <taxon>Bacteria</taxon>
        <taxon>Bacillati</taxon>
        <taxon>Bacillota</taxon>
        <taxon>Tissierellia</taxon>
        <taxon>Tissierellales</taxon>
        <taxon>Tissierellaceae</taxon>
        <taxon>Tissierella</taxon>
    </lineage>
</organism>
<gene>
    <name evidence="1" type="ORF">KQI42_02035</name>
</gene>
<dbReference type="Proteomes" id="UP000749471">
    <property type="component" value="Unassembled WGS sequence"/>
</dbReference>
<dbReference type="PANTHER" id="PTHR39550:SF1">
    <property type="entry name" value="SLL0658 PROTEIN"/>
    <property type="match status" value="1"/>
</dbReference>
<dbReference type="RefSeq" id="WP_216516204.1">
    <property type="nucleotide sequence ID" value="NZ_JAHLPM010000001.1"/>
</dbReference>
<reference evidence="1 2" key="1">
    <citation type="submission" date="2021-06" db="EMBL/GenBank/DDBJ databases">
        <authorList>
            <person name="Sun Q."/>
            <person name="Li D."/>
        </authorList>
    </citation>
    <scope>NUCLEOTIDE SEQUENCE [LARGE SCALE GENOMIC DNA]</scope>
    <source>
        <strain evidence="1 2">MSJ-40</strain>
    </source>
</reference>
<dbReference type="PANTHER" id="PTHR39550">
    <property type="entry name" value="SLL0658 PROTEIN"/>
    <property type="match status" value="1"/>
</dbReference>
<keyword evidence="2" id="KW-1185">Reference proteome</keyword>